<sequence>MFSKIDDECCEPELLAKVSVPLFCSSHRHARSFVEETFVGRLRYQLKCTECHETFSRRVKFRYLSLFLDSGIFDVQDSLSHMFSSSSRISDAALACPACNSTNIIMLLSVNGSTRAAGHLTFLVSSITMSTGGSNATYQLYAVIVHDKSSKHKYVVYVKNKSSRSVKDP</sequence>
<protein>
    <recommendedName>
        <fullName evidence="4">USP domain-containing protein</fullName>
    </recommendedName>
</protein>
<dbReference type="SUPFAM" id="SSF54001">
    <property type="entry name" value="Cysteine proteinases"/>
    <property type="match status" value="1"/>
</dbReference>
<reference evidence="3" key="2">
    <citation type="submission" date="2012-11" db="EMBL/GenBank/DDBJ databases">
        <authorList>
            <person name="Kuo A."/>
            <person name="Curtis B.A."/>
            <person name="Tanifuji G."/>
            <person name="Burki F."/>
            <person name="Gruber A."/>
            <person name="Irimia M."/>
            <person name="Maruyama S."/>
            <person name="Arias M.C."/>
            <person name="Ball S.G."/>
            <person name="Gile G.H."/>
            <person name="Hirakawa Y."/>
            <person name="Hopkins J.F."/>
            <person name="Rensing S.A."/>
            <person name="Schmutz J."/>
            <person name="Symeonidi A."/>
            <person name="Elias M."/>
            <person name="Eveleigh R.J."/>
            <person name="Herman E.K."/>
            <person name="Klute M.J."/>
            <person name="Nakayama T."/>
            <person name="Obornik M."/>
            <person name="Reyes-Prieto A."/>
            <person name="Armbrust E.V."/>
            <person name="Aves S.J."/>
            <person name="Beiko R.G."/>
            <person name="Coutinho P."/>
            <person name="Dacks J.B."/>
            <person name="Durnford D.G."/>
            <person name="Fast N.M."/>
            <person name="Green B.R."/>
            <person name="Grisdale C."/>
            <person name="Hempe F."/>
            <person name="Henrissat B."/>
            <person name="Hoppner M.P."/>
            <person name="Ishida K.-I."/>
            <person name="Kim E."/>
            <person name="Koreny L."/>
            <person name="Kroth P.G."/>
            <person name="Liu Y."/>
            <person name="Malik S.-B."/>
            <person name="Maier U.G."/>
            <person name="McRose D."/>
            <person name="Mock T."/>
            <person name="Neilson J.A."/>
            <person name="Onodera N.T."/>
            <person name="Poole A.M."/>
            <person name="Pritham E.J."/>
            <person name="Richards T.A."/>
            <person name="Rocap G."/>
            <person name="Roy S.W."/>
            <person name="Sarai C."/>
            <person name="Schaack S."/>
            <person name="Shirato S."/>
            <person name="Slamovits C.H."/>
            <person name="Spencer D.F."/>
            <person name="Suzuki S."/>
            <person name="Worden A.Z."/>
            <person name="Zauner S."/>
            <person name="Barry K."/>
            <person name="Bell C."/>
            <person name="Bharti A.K."/>
            <person name="Crow J.A."/>
            <person name="Grimwood J."/>
            <person name="Kramer R."/>
            <person name="Lindquist E."/>
            <person name="Lucas S."/>
            <person name="Salamov A."/>
            <person name="McFadden G.I."/>
            <person name="Lane C.E."/>
            <person name="Keeling P.J."/>
            <person name="Gray M.W."/>
            <person name="Grigoriev I.V."/>
            <person name="Archibald J.M."/>
        </authorList>
    </citation>
    <scope>NUCLEOTIDE SEQUENCE</scope>
    <source>
        <strain evidence="3">CCMP2712</strain>
    </source>
</reference>
<evidence type="ECO:0000313" key="1">
    <source>
        <dbReference type="EMBL" id="EKX43382.1"/>
    </source>
</evidence>
<evidence type="ECO:0008006" key="4">
    <source>
        <dbReference type="Google" id="ProtNLM"/>
    </source>
</evidence>
<name>L1J4Z2_GUITC</name>
<reference evidence="2" key="3">
    <citation type="submission" date="2015-06" db="UniProtKB">
        <authorList>
            <consortium name="EnsemblProtists"/>
        </authorList>
    </citation>
    <scope>IDENTIFICATION</scope>
</reference>
<evidence type="ECO:0000313" key="3">
    <source>
        <dbReference type="Proteomes" id="UP000011087"/>
    </source>
</evidence>
<dbReference type="Gene3D" id="3.90.70.10">
    <property type="entry name" value="Cysteine proteinases"/>
    <property type="match status" value="1"/>
</dbReference>
<keyword evidence="3" id="KW-1185">Reference proteome</keyword>
<dbReference type="EMBL" id="JH993010">
    <property type="protein sequence ID" value="EKX43382.1"/>
    <property type="molecule type" value="Genomic_DNA"/>
</dbReference>
<dbReference type="HOGENOM" id="CLU_1581494_0_0_1"/>
<dbReference type="GeneID" id="17300148"/>
<dbReference type="KEGG" id="gtt:GUITHDRAFT_140441"/>
<dbReference type="EnsemblProtists" id="EKX43382">
    <property type="protein sequence ID" value="EKX43382"/>
    <property type="gene ID" value="GUITHDRAFT_140441"/>
</dbReference>
<accession>L1J4Z2</accession>
<organism evidence="1">
    <name type="scientific">Guillardia theta (strain CCMP2712)</name>
    <name type="common">Cryptophyte</name>
    <dbReference type="NCBI Taxonomy" id="905079"/>
    <lineage>
        <taxon>Eukaryota</taxon>
        <taxon>Cryptophyceae</taxon>
        <taxon>Pyrenomonadales</taxon>
        <taxon>Geminigeraceae</taxon>
        <taxon>Guillardia</taxon>
    </lineage>
</organism>
<dbReference type="AlphaFoldDB" id="L1J4Z2"/>
<evidence type="ECO:0000313" key="2">
    <source>
        <dbReference type="EnsemblProtists" id="EKX43382"/>
    </source>
</evidence>
<dbReference type="PaxDb" id="55529-EKX43382"/>
<dbReference type="RefSeq" id="XP_005830362.1">
    <property type="nucleotide sequence ID" value="XM_005830305.1"/>
</dbReference>
<reference evidence="1 3" key="1">
    <citation type="journal article" date="2012" name="Nature">
        <title>Algal genomes reveal evolutionary mosaicism and the fate of nucleomorphs.</title>
        <authorList>
            <consortium name="DOE Joint Genome Institute"/>
            <person name="Curtis B.A."/>
            <person name="Tanifuji G."/>
            <person name="Burki F."/>
            <person name="Gruber A."/>
            <person name="Irimia M."/>
            <person name="Maruyama S."/>
            <person name="Arias M.C."/>
            <person name="Ball S.G."/>
            <person name="Gile G.H."/>
            <person name="Hirakawa Y."/>
            <person name="Hopkins J.F."/>
            <person name="Kuo A."/>
            <person name="Rensing S.A."/>
            <person name="Schmutz J."/>
            <person name="Symeonidi A."/>
            <person name="Elias M."/>
            <person name="Eveleigh R.J."/>
            <person name="Herman E.K."/>
            <person name="Klute M.J."/>
            <person name="Nakayama T."/>
            <person name="Obornik M."/>
            <person name="Reyes-Prieto A."/>
            <person name="Armbrust E.V."/>
            <person name="Aves S.J."/>
            <person name="Beiko R.G."/>
            <person name="Coutinho P."/>
            <person name="Dacks J.B."/>
            <person name="Durnford D.G."/>
            <person name="Fast N.M."/>
            <person name="Green B.R."/>
            <person name="Grisdale C.J."/>
            <person name="Hempel F."/>
            <person name="Henrissat B."/>
            <person name="Hoppner M.P."/>
            <person name="Ishida K."/>
            <person name="Kim E."/>
            <person name="Koreny L."/>
            <person name="Kroth P.G."/>
            <person name="Liu Y."/>
            <person name="Malik S.B."/>
            <person name="Maier U.G."/>
            <person name="McRose D."/>
            <person name="Mock T."/>
            <person name="Neilson J.A."/>
            <person name="Onodera N.T."/>
            <person name="Poole A.M."/>
            <person name="Pritham E.J."/>
            <person name="Richards T.A."/>
            <person name="Rocap G."/>
            <person name="Roy S.W."/>
            <person name="Sarai C."/>
            <person name="Schaack S."/>
            <person name="Shirato S."/>
            <person name="Slamovits C.H."/>
            <person name="Spencer D.F."/>
            <person name="Suzuki S."/>
            <person name="Worden A.Z."/>
            <person name="Zauner S."/>
            <person name="Barry K."/>
            <person name="Bell C."/>
            <person name="Bharti A.K."/>
            <person name="Crow J.A."/>
            <person name="Grimwood J."/>
            <person name="Kramer R."/>
            <person name="Lindquist E."/>
            <person name="Lucas S."/>
            <person name="Salamov A."/>
            <person name="McFadden G.I."/>
            <person name="Lane C.E."/>
            <person name="Keeling P.J."/>
            <person name="Gray M.W."/>
            <person name="Grigoriev I.V."/>
            <person name="Archibald J.M."/>
        </authorList>
    </citation>
    <scope>NUCLEOTIDE SEQUENCE</scope>
    <source>
        <strain evidence="1 3">CCMP2712</strain>
    </source>
</reference>
<gene>
    <name evidence="1" type="ORF">GUITHDRAFT_140441</name>
</gene>
<dbReference type="InterPro" id="IPR038765">
    <property type="entry name" value="Papain-like_cys_pep_sf"/>
</dbReference>
<proteinExistence type="predicted"/>
<dbReference type="Proteomes" id="UP000011087">
    <property type="component" value="Unassembled WGS sequence"/>
</dbReference>